<dbReference type="PROSITE" id="PS51257">
    <property type="entry name" value="PROKAR_LIPOPROTEIN"/>
    <property type="match status" value="1"/>
</dbReference>
<organism evidence="1 2">
    <name type="scientific">Pelomonas lactea</name>
    <dbReference type="NCBI Taxonomy" id="3299030"/>
    <lineage>
        <taxon>Bacteria</taxon>
        <taxon>Pseudomonadati</taxon>
        <taxon>Pseudomonadota</taxon>
        <taxon>Betaproteobacteria</taxon>
        <taxon>Burkholderiales</taxon>
        <taxon>Sphaerotilaceae</taxon>
        <taxon>Roseateles</taxon>
    </lineage>
</organism>
<protein>
    <recommendedName>
        <fullName evidence="3">Lipoprotein</fullName>
    </recommendedName>
</protein>
<dbReference type="RefSeq" id="WP_394512894.1">
    <property type="nucleotide sequence ID" value="NZ_JBIGHX010000007.1"/>
</dbReference>
<keyword evidence="2" id="KW-1185">Reference proteome</keyword>
<gene>
    <name evidence="1" type="ORF">ACG04Q_19235</name>
</gene>
<name>A0ABW7GP17_9BURK</name>
<evidence type="ECO:0000313" key="2">
    <source>
        <dbReference type="Proteomes" id="UP001606302"/>
    </source>
</evidence>
<dbReference type="Proteomes" id="UP001606302">
    <property type="component" value="Unassembled WGS sequence"/>
</dbReference>
<evidence type="ECO:0000313" key="1">
    <source>
        <dbReference type="EMBL" id="MFG6463716.1"/>
    </source>
</evidence>
<sequence length="153" mass="16408">MKTLLAILAAATLALGCSQQTSDAGKDLLAIHKAYTKADERYQALRQLGGAAVAANLIFHCVTSPNRQADCAKASQVLWLTLRDTAGPNSAEANAGCLLAKTTRLLFVTKVKADIAFERGATTYQGDMSREAWFAETEEALQKLVDETNGWCA</sequence>
<accession>A0ABW7GP17</accession>
<comment type="caution">
    <text evidence="1">The sequence shown here is derived from an EMBL/GenBank/DDBJ whole genome shotgun (WGS) entry which is preliminary data.</text>
</comment>
<dbReference type="EMBL" id="JBIGHX010000007">
    <property type="protein sequence ID" value="MFG6463716.1"/>
    <property type="molecule type" value="Genomic_DNA"/>
</dbReference>
<evidence type="ECO:0008006" key="3">
    <source>
        <dbReference type="Google" id="ProtNLM"/>
    </source>
</evidence>
<proteinExistence type="predicted"/>
<reference evidence="1 2" key="1">
    <citation type="submission" date="2024-08" db="EMBL/GenBank/DDBJ databases">
        <authorList>
            <person name="Lu H."/>
        </authorList>
    </citation>
    <scope>NUCLEOTIDE SEQUENCE [LARGE SCALE GENOMIC DNA]</scope>
    <source>
        <strain evidence="1 2">DXS20W</strain>
    </source>
</reference>